<dbReference type="PROSITE" id="PS50110">
    <property type="entry name" value="RESPONSE_REGULATORY"/>
    <property type="match status" value="1"/>
</dbReference>
<evidence type="ECO:0000256" key="2">
    <source>
        <dbReference type="PROSITE-ProRule" id="PRU00169"/>
    </source>
</evidence>
<gene>
    <name evidence="4" type="ORF">FNH06_22180</name>
</gene>
<dbReference type="GO" id="GO:0000160">
    <property type="term" value="P:phosphorelay signal transduction system"/>
    <property type="evidence" value="ECO:0007669"/>
    <property type="project" value="InterPro"/>
</dbReference>
<dbReference type="CDD" id="cd17535">
    <property type="entry name" value="REC_NarL-like"/>
    <property type="match status" value="1"/>
</dbReference>
<dbReference type="SUPFAM" id="SSF52172">
    <property type="entry name" value="CheY-like"/>
    <property type="match status" value="1"/>
</dbReference>
<dbReference type="AlphaFoldDB" id="A0A558A708"/>
<name>A0A558A708_9PSEU</name>
<reference evidence="4 5" key="1">
    <citation type="submission" date="2019-07" db="EMBL/GenBank/DDBJ databases">
        <title>New species of Amycolatopsis and Streptomyces.</title>
        <authorList>
            <person name="Duangmal K."/>
            <person name="Teo W.F.A."/>
            <person name="Lipun K."/>
        </authorList>
    </citation>
    <scope>NUCLEOTIDE SEQUENCE [LARGE SCALE GENOMIC DNA]</scope>
    <source>
        <strain evidence="4 5">JCM 30562</strain>
    </source>
</reference>
<evidence type="ECO:0000313" key="4">
    <source>
        <dbReference type="EMBL" id="TVT20026.1"/>
    </source>
</evidence>
<dbReference type="Gene3D" id="3.40.50.2300">
    <property type="match status" value="1"/>
</dbReference>
<keyword evidence="1" id="KW-0238">DNA-binding</keyword>
<dbReference type="Proteomes" id="UP000318578">
    <property type="component" value="Unassembled WGS sequence"/>
</dbReference>
<dbReference type="OrthoDB" id="3526503at2"/>
<dbReference type="PANTHER" id="PTHR43214">
    <property type="entry name" value="TWO-COMPONENT RESPONSE REGULATOR"/>
    <property type="match status" value="1"/>
</dbReference>
<organism evidence="4 5">
    <name type="scientific">Amycolatopsis acidiphila</name>
    <dbReference type="NCBI Taxonomy" id="715473"/>
    <lineage>
        <taxon>Bacteria</taxon>
        <taxon>Bacillati</taxon>
        <taxon>Actinomycetota</taxon>
        <taxon>Actinomycetes</taxon>
        <taxon>Pseudonocardiales</taxon>
        <taxon>Pseudonocardiaceae</taxon>
        <taxon>Amycolatopsis</taxon>
    </lineage>
</organism>
<feature type="domain" description="Response regulatory" evidence="3">
    <location>
        <begin position="15"/>
        <end position="131"/>
    </location>
</feature>
<dbReference type="EMBL" id="VJZA01000040">
    <property type="protein sequence ID" value="TVT20026.1"/>
    <property type="molecule type" value="Genomic_DNA"/>
</dbReference>
<accession>A0A558A708</accession>
<dbReference type="Pfam" id="PF00072">
    <property type="entry name" value="Response_reg"/>
    <property type="match status" value="1"/>
</dbReference>
<keyword evidence="5" id="KW-1185">Reference proteome</keyword>
<feature type="modified residue" description="4-aspartylphosphate" evidence="2">
    <location>
        <position position="66"/>
    </location>
</feature>
<dbReference type="InterPro" id="IPR001789">
    <property type="entry name" value="Sig_transdc_resp-reg_receiver"/>
</dbReference>
<comment type="caution">
    <text evidence="4">The sequence shown here is derived from an EMBL/GenBank/DDBJ whole genome shotgun (WGS) entry which is preliminary data.</text>
</comment>
<sequence length="148" mass="15559">MMLVPPPPSETGPIRLLLVEDHSQVAMALGAAFETVPDIELVGQARAVHEAVSATGEHQPDVVLLDRRLPDGDGIEAIGRLREQCPAARVLVFTGGADRSVADRVAAAGGAGLLLKAGLLEDLLDTIRRVAAGEDSFDVDLPGRPSRR</sequence>
<proteinExistence type="predicted"/>
<evidence type="ECO:0000313" key="5">
    <source>
        <dbReference type="Proteomes" id="UP000318578"/>
    </source>
</evidence>
<dbReference type="InterPro" id="IPR058245">
    <property type="entry name" value="NreC/VraR/RcsB-like_REC"/>
</dbReference>
<evidence type="ECO:0000256" key="1">
    <source>
        <dbReference type="ARBA" id="ARBA00023125"/>
    </source>
</evidence>
<dbReference type="InterPro" id="IPR011006">
    <property type="entry name" value="CheY-like_superfamily"/>
</dbReference>
<dbReference type="GO" id="GO:0003677">
    <property type="term" value="F:DNA binding"/>
    <property type="evidence" value="ECO:0007669"/>
    <property type="project" value="UniProtKB-KW"/>
</dbReference>
<evidence type="ECO:0000259" key="3">
    <source>
        <dbReference type="PROSITE" id="PS50110"/>
    </source>
</evidence>
<dbReference type="InterPro" id="IPR039420">
    <property type="entry name" value="WalR-like"/>
</dbReference>
<protein>
    <submittedName>
        <fullName evidence="4">Response regulator transcription factor</fullName>
    </submittedName>
</protein>
<dbReference type="SMART" id="SM00448">
    <property type="entry name" value="REC"/>
    <property type="match status" value="1"/>
</dbReference>
<keyword evidence="2" id="KW-0597">Phosphoprotein</keyword>